<dbReference type="PANTHER" id="PTHR47816">
    <property type="entry name" value="RIBOSOMAL RNA SMALL SUBUNIT METHYLTRANSFERASE C"/>
    <property type="match status" value="1"/>
</dbReference>
<dbReference type="Proteomes" id="UP000286908">
    <property type="component" value="Unassembled WGS sequence"/>
</dbReference>
<comment type="catalytic activity">
    <reaction evidence="6">
        <text>guanosine(1207) in 16S rRNA + S-adenosyl-L-methionine = N(2)-methylguanosine(1207) in 16S rRNA + S-adenosyl-L-homocysteine + H(+)</text>
        <dbReference type="Rhea" id="RHEA:42736"/>
        <dbReference type="Rhea" id="RHEA-COMP:10213"/>
        <dbReference type="Rhea" id="RHEA-COMP:10214"/>
        <dbReference type="ChEBI" id="CHEBI:15378"/>
        <dbReference type="ChEBI" id="CHEBI:57856"/>
        <dbReference type="ChEBI" id="CHEBI:59789"/>
        <dbReference type="ChEBI" id="CHEBI:74269"/>
        <dbReference type="ChEBI" id="CHEBI:74481"/>
        <dbReference type="EC" id="2.1.1.172"/>
    </reaction>
</comment>
<evidence type="ECO:0000256" key="2">
    <source>
        <dbReference type="ARBA" id="ARBA00022552"/>
    </source>
</evidence>
<feature type="domain" description="Methyltransferase small" evidence="7">
    <location>
        <begin position="168"/>
        <end position="332"/>
    </location>
</feature>
<comment type="similarity">
    <text evidence="6">Belongs to the methyltransferase superfamily. RsmC family.</text>
</comment>
<keyword evidence="3 6" id="KW-0489">Methyltransferase</keyword>
<reference evidence="9 10" key="1">
    <citation type="submission" date="2017-08" db="EMBL/GenBank/DDBJ databases">
        <title>Draft genome sequence of pheromone producing symbiont Morganella morganii, of the female New Zealand grass grub Costelytra giveni.</title>
        <authorList>
            <person name="Laugraud A."/>
            <person name="Young S.D."/>
            <person name="Hurst M.H."/>
        </authorList>
    </citation>
    <scope>NUCLEOTIDE SEQUENCE [LARGE SCALE GENOMIC DNA]</scope>
    <source>
        <strain evidence="9 10">MMsCG</strain>
    </source>
</reference>
<dbReference type="GO" id="GO:0052914">
    <property type="term" value="F:16S rRNA (guanine(1207)-N(2))-methyltransferase activity"/>
    <property type="evidence" value="ECO:0007669"/>
    <property type="project" value="UniProtKB-EC"/>
</dbReference>
<keyword evidence="2 6" id="KW-0698">rRNA processing</keyword>
<dbReference type="CDD" id="cd02440">
    <property type="entry name" value="AdoMet_MTases"/>
    <property type="match status" value="1"/>
</dbReference>
<evidence type="ECO:0000259" key="8">
    <source>
        <dbReference type="Pfam" id="PF08468"/>
    </source>
</evidence>
<comment type="caution">
    <text evidence="9">The sequence shown here is derived from an EMBL/GenBank/DDBJ whole genome shotgun (WGS) entry which is preliminary data.</text>
</comment>
<evidence type="ECO:0000259" key="7">
    <source>
        <dbReference type="Pfam" id="PF05175"/>
    </source>
</evidence>
<dbReference type="GO" id="GO:0003676">
    <property type="term" value="F:nucleic acid binding"/>
    <property type="evidence" value="ECO:0007669"/>
    <property type="project" value="InterPro"/>
</dbReference>
<dbReference type="EC" id="2.1.1.172" evidence="6"/>
<gene>
    <name evidence="6" type="primary">rsmC</name>
    <name evidence="9" type="ORF">CKG00_11520</name>
</gene>
<dbReference type="GO" id="GO:0005737">
    <property type="term" value="C:cytoplasm"/>
    <property type="evidence" value="ECO:0007669"/>
    <property type="project" value="UniProtKB-SubCell"/>
</dbReference>
<comment type="subcellular location">
    <subcellularLocation>
        <location evidence="6">Cytoplasm</location>
    </subcellularLocation>
</comment>
<name>A0A433ZXV2_MORMO</name>
<dbReference type="PANTHER" id="PTHR47816:SF4">
    <property type="entry name" value="RIBOSOMAL RNA SMALL SUBUNIT METHYLTRANSFERASE C"/>
    <property type="match status" value="1"/>
</dbReference>
<evidence type="ECO:0000256" key="4">
    <source>
        <dbReference type="ARBA" id="ARBA00022679"/>
    </source>
</evidence>
<evidence type="ECO:0000256" key="3">
    <source>
        <dbReference type="ARBA" id="ARBA00022603"/>
    </source>
</evidence>
<comment type="subunit">
    <text evidence="6">Monomer.</text>
</comment>
<dbReference type="InterPro" id="IPR002052">
    <property type="entry name" value="DNA_methylase_N6_adenine_CS"/>
</dbReference>
<dbReference type="InterPro" id="IPR029063">
    <property type="entry name" value="SAM-dependent_MTases_sf"/>
</dbReference>
<comment type="function">
    <text evidence="6">Specifically methylates the guanine in position 1207 of 16S rRNA in the 30S particle.</text>
</comment>
<dbReference type="EMBL" id="NRQY01000001">
    <property type="protein sequence ID" value="RUT66942.1"/>
    <property type="molecule type" value="Genomic_DNA"/>
</dbReference>
<dbReference type="Pfam" id="PF08468">
    <property type="entry name" value="MTS_N"/>
    <property type="match status" value="1"/>
</dbReference>
<keyword evidence="4 6" id="KW-0808">Transferase</keyword>
<dbReference type="PROSITE" id="PS00092">
    <property type="entry name" value="N6_MTASE"/>
    <property type="match status" value="1"/>
</dbReference>
<accession>A0A433ZXV2</accession>
<keyword evidence="1 6" id="KW-0963">Cytoplasm</keyword>
<dbReference type="InterPro" id="IPR046977">
    <property type="entry name" value="RsmC/RlmG"/>
</dbReference>
<evidence type="ECO:0000256" key="6">
    <source>
        <dbReference type="HAMAP-Rule" id="MF_01862"/>
    </source>
</evidence>
<dbReference type="InterPro" id="IPR007848">
    <property type="entry name" value="Small_mtfrase_dom"/>
</dbReference>
<dbReference type="HAMAP" id="MF_01862">
    <property type="entry name" value="16SrRNA_methyltr_C"/>
    <property type="match status" value="1"/>
</dbReference>
<evidence type="ECO:0000313" key="10">
    <source>
        <dbReference type="Proteomes" id="UP000286908"/>
    </source>
</evidence>
<dbReference type="AlphaFoldDB" id="A0A433ZXV2"/>
<dbReference type="SUPFAM" id="SSF53335">
    <property type="entry name" value="S-adenosyl-L-methionine-dependent methyltransferases"/>
    <property type="match status" value="1"/>
</dbReference>
<protein>
    <recommendedName>
        <fullName evidence="6">Ribosomal RNA small subunit methyltransferase C</fullName>
        <ecNumber evidence="6">2.1.1.172</ecNumber>
    </recommendedName>
    <alternativeName>
        <fullName evidence="6">16S rRNA m2G1207 methyltransferase</fullName>
    </alternativeName>
    <alternativeName>
        <fullName evidence="6">rRNA (guanine-N(2)-)-methyltransferase RsmC</fullName>
    </alternativeName>
</protein>
<evidence type="ECO:0000313" key="9">
    <source>
        <dbReference type="EMBL" id="RUT66942.1"/>
    </source>
</evidence>
<dbReference type="NCBIfam" id="NF007023">
    <property type="entry name" value="PRK09489.1"/>
    <property type="match status" value="1"/>
</dbReference>
<feature type="domain" description="Methyltransferase small N-terminal" evidence="8">
    <location>
        <begin position="8"/>
        <end position="162"/>
    </location>
</feature>
<dbReference type="InterPro" id="IPR023543">
    <property type="entry name" value="rRNA_ssu_MeTfrase_C"/>
</dbReference>
<dbReference type="InterPro" id="IPR013675">
    <property type="entry name" value="Mtase_sm_N"/>
</dbReference>
<dbReference type="Gene3D" id="3.40.50.150">
    <property type="entry name" value="Vaccinia Virus protein VP39"/>
    <property type="match status" value="2"/>
</dbReference>
<dbReference type="Pfam" id="PF05175">
    <property type="entry name" value="MTS"/>
    <property type="match status" value="1"/>
</dbReference>
<proteinExistence type="inferred from homology"/>
<dbReference type="OrthoDB" id="9816072at2"/>
<organism evidence="9 10">
    <name type="scientific">Morganella morganii</name>
    <name type="common">Proteus morganii</name>
    <dbReference type="NCBI Taxonomy" id="582"/>
    <lineage>
        <taxon>Bacteria</taxon>
        <taxon>Pseudomonadati</taxon>
        <taxon>Pseudomonadota</taxon>
        <taxon>Gammaproteobacteria</taxon>
        <taxon>Enterobacterales</taxon>
        <taxon>Morganellaceae</taxon>
        <taxon>Morganella</taxon>
    </lineage>
</organism>
<evidence type="ECO:0000256" key="5">
    <source>
        <dbReference type="ARBA" id="ARBA00022691"/>
    </source>
</evidence>
<keyword evidence="5 6" id="KW-0949">S-adenosyl-L-methionine</keyword>
<evidence type="ECO:0000256" key="1">
    <source>
        <dbReference type="ARBA" id="ARBA00022490"/>
    </source>
</evidence>
<sequence>MSMLTPASEVILRHADEFTGSRVLLAGDIQDSLAAQLSAQSVYVSTSQYHQWQALRAPLGDRAAFALTVSPEAAAQCDTLIYFWPKSKQEALFQLTQIFSCLPVGSNIFIVGENRSGVRSAEKMTEPFTALRKIDSTRRCGLYYGELITPARFALKDWIGSYTAEGAQIATLPGVFSQDNIDVGSALLLESLNQPVTGSLLDIACGSGVIAAVLAKRNPGLTLTLSDVSAAALEAGRETLAQNQLEGRVVASDVYSDISDRYDWIVANPPFHDGLNTSYSAAQRLISGAKARLNRGGKLCIVANAFLPYPDLLDSTFGQHKVLAQTGKFKVYLATNA</sequence>